<evidence type="ECO:0000256" key="1">
    <source>
        <dbReference type="ARBA" id="ARBA00006921"/>
    </source>
</evidence>
<evidence type="ECO:0000256" key="3">
    <source>
        <dbReference type="ARBA" id="ARBA00022796"/>
    </source>
</evidence>
<proteinExistence type="inferred from homology"/>
<keyword evidence="3 6" id="KW-0187">Copper transport</keyword>
<evidence type="ECO:0000313" key="8">
    <source>
        <dbReference type="RefSeq" id="XP_027066284.1"/>
    </source>
</evidence>
<dbReference type="GeneID" id="113692119"/>
<gene>
    <name evidence="8" type="primary">LOC113692119</name>
</gene>
<keyword evidence="4 6" id="KW-1133">Transmembrane helix</keyword>
<dbReference type="AlphaFoldDB" id="A0A6P6SK99"/>
<evidence type="ECO:0000256" key="6">
    <source>
        <dbReference type="RuleBase" id="RU367022"/>
    </source>
</evidence>
<protein>
    <recommendedName>
        <fullName evidence="6">Copper transport protein</fullName>
    </recommendedName>
</protein>
<dbReference type="OrthoDB" id="73901at2759"/>
<evidence type="ECO:0000256" key="4">
    <source>
        <dbReference type="ARBA" id="ARBA00022989"/>
    </source>
</evidence>
<organism evidence="7 8">
    <name type="scientific">Coffea arabica</name>
    <name type="common">Arabian coffee</name>
    <dbReference type="NCBI Taxonomy" id="13443"/>
    <lineage>
        <taxon>Eukaryota</taxon>
        <taxon>Viridiplantae</taxon>
        <taxon>Streptophyta</taxon>
        <taxon>Embryophyta</taxon>
        <taxon>Tracheophyta</taxon>
        <taxon>Spermatophyta</taxon>
        <taxon>Magnoliopsida</taxon>
        <taxon>eudicotyledons</taxon>
        <taxon>Gunneridae</taxon>
        <taxon>Pentapetalae</taxon>
        <taxon>asterids</taxon>
        <taxon>lamiids</taxon>
        <taxon>Gentianales</taxon>
        <taxon>Rubiaceae</taxon>
        <taxon>Ixoroideae</taxon>
        <taxon>Gardenieae complex</taxon>
        <taxon>Bertiereae - Coffeeae clade</taxon>
        <taxon>Coffeeae</taxon>
        <taxon>Coffea</taxon>
    </lineage>
</organism>
<feature type="transmembrane region" description="Helical" evidence="6">
    <location>
        <begin position="106"/>
        <end position="125"/>
    </location>
</feature>
<keyword evidence="6" id="KW-0813">Transport</keyword>
<accession>A0A6P6SK99</accession>
<keyword evidence="2 6" id="KW-0812">Transmembrane</keyword>
<evidence type="ECO:0000256" key="2">
    <source>
        <dbReference type="ARBA" id="ARBA00022692"/>
    </source>
</evidence>
<sequence>MDRGDMPMPTPPNSTMSTNDNMTSMQMSFFWGKDVVVLFRGWPDNNLGMYILALFFVFFLGFAVEVLSASPRVLKTTGVVSSLSQAGAYAIRMALAYLVMLSVMSFNLGIFIVAVAGHGVGHFLVNFRKPAAAQTNSLTLDPKV</sequence>
<dbReference type="InterPro" id="IPR007274">
    <property type="entry name" value="Cop_transporter"/>
</dbReference>
<keyword evidence="6" id="KW-0406">Ion transport</keyword>
<dbReference type="GO" id="GO:0005886">
    <property type="term" value="C:plasma membrane"/>
    <property type="evidence" value="ECO:0007669"/>
    <property type="project" value="TreeGrafter"/>
</dbReference>
<dbReference type="Proteomes" id="UP001652660">
    <property type="component" value="Chromosome 6c"/>
</dbReference>
<keyword evidence="7" id="KW-1185">Reference proteome</keyword>
<evidence type="ECO:0000256" key="5">
    <source>
        <dbReference type="ARBA" id="ARBA00023136"/>
    </source>
</evidence>
<evidence type="ECO:0000313" key="7">
    <source>
        <dbReference type="Proteomes" id="UP001652660"/>
    </source>
</evidence>
<dbReference type="Pfam" id="PF04145">
    <property type="entry name" value="Ctr"/>
    <property type="match status" value="2"/>
</dbReference>
<comment type="similarity">
    <text evidence="1 6">Belongs to the copper transporter (Ctr) (TC 1.A.56) family. SLC31A subfamily.</text>
</comment>
<dbReference type="PANTHER" id="PTHR12483:SF85">
    <property type="entry name" value="COPPER TRANSPORT PROTEIN"/>
    <property type="match status" value="1"/>
</dbReference>
<name>A0A6P6SK99_COFAR</name>
<dbReference type="RefSeq" id="XP_027066284.1">
    <property type="nucleotide sequence ID" value="XM_027210483.1"/>
</dbReference>
<keyword evidence="6" id="KW-0186">Copper</keyword>
<dbReference type="PANTHER" id="PTHR12483">
    <property type="entry name" value="SOLUTE CARRIER FAMILY 31 COPPER TRANSPORTERS"/>
    <property type="match status" value="1"/>
</dbReference>
<reference evidence="7" key="1">
    <citation type="journal article" date="2025" name="Foods">
        <title>Unveiling the Microbial Signatures of Arabica Coffee Cherries: Insights into Ripeness Specific Diversity, Functional Traits, and Implications for Quality and Safety.</title>
        <authorList>
            <consortium name="RefSeq"/>
            <person name="Tenea G.N."/>
            <person name="Cifuentes V."/>
            <person name="Reyes P."/>
            <person name="Cevallos-Vallejos M."/>
        </authorList>
    </citation>
    <scope>NUCLEOTIDE SEQUENCE [LARGE SCALE GENOMIC DNA]</scope>
</reference>
<feature type="transmembrane region" description="Helical" evidence="6">
    <location>
        <begin position="47"/>
        <end position="67"/>
    </location>
</feature>
<comment type="subcellular location">
    <subcellularLocation>
        <location evidence="6">Membrane</location>
        <topology evidence="6">Multi-pass membrane protein</topology>
    </subcellularLocation>
</comment>
<reference evidence="8" key="2">
    <citation type="submission" date="2025-08" db="UniProtKB">
        <authorList>
            <consortium name="RefSeq"/>
        </authorList>
    </citation>
    <scope>IDENTIFICATION</scope>
    <source>
        <tissue evidence="8">Leaves</tissue>
    </source>
</reference>
<keyword evidence="5 6" id="KW-0472">Membrane</keyword>
<dbReference type="GO" id="GO:0005375">
    <property type="term" value="F:copper ion transmembrane transporter activity"/>
    <property type="evidence" value="ECO:0007669"/>
    <property type="project" value="UniProtKB-UniRule"/>
</dbReference>